<evidence type="ECO:0000313" key="2">
    <source>
        <dbReference type="EMBL" id="PZW45649.1"/>
    </source>
</evidence>
<keyword evidence="3" id="KW-1185">Reference proteome</keyword>
<accession>A0A2W7J234</accession>
<dbReference type="Proteomes" id="UP000249688">
    <property type="component" value="Unassembled WGS sequence"/>
</dbReference>
<gene>
    <name evidence="2" type="ORF">C8P66_11164</name>
</gene>
<comment type="caution">
    <text evidence="2">The sequence shown here is derived from an EMBL/GenBank/DDBJ whole genome shotgun (WGS) entry which is preliminary data.</text>
</comment>
<dbReference type="EMBL" id="QKYU01000011">
    <property type="protein sequence ID" value="PZW45649.1"/>
    <property type="molecule type" value="Genomic_DNA"/>
</dbReference>
<dbReference type="AlphaFoldDB" id="A0A2W7J234"/>
<name>A0A2W7J234_9PROT</name>
<evidence type="ECO:0000313" key="3">
    <source>
        <dbReference type="Proteomes" id="UP000249688"/>
    </source>
</evidence>
<dbReference type="RefSeq" id="WP_111398309.1">
    <property type="nucleotide sequence ID" value="NZ_QKYU01000011.1"/>
</dbReference>
<protein>
    <submittedName>
        <fullName evidence="2">Uncharacterized protein</fullName>
    </submittedName>
</protein>
<sequence>MSSLRRSAQPDLFGPGPVTPDLFSEPDAPDSALLARHRLELAASLAALREATAYPWADLTTGALAELRFLSLTGMLPPAERAPLREAHAVELDRVNALWCPSPR</sequence>
<evidence type="ECO:0000256" key="1">
    <source>
        <dbReference type="SAM" id="MobiDB-lite"/>
    </source>
</evidence>
<reference evidence="2 3" key="1">
    <citation type="submission" date="2018-06" db="EMBL/GenBank/DDBJ databases">
        <title>Genomic Encyclopedia of Archaeal and Bacterial Type Strains, Phase II (KMG-II): from individual species to whole genera.</title>
        <authorList>
            <person name="Goeker M."/>
        </authorList>
    </citation>
    <scope>NUCLEOTIDE SEQUENCE [LARGE SCALE GENOMIC DNA]</scope>
    <source>
        <strain evidence="2 3">DSM 24525</strain>
    </source>
</reference>
<organism evidence="2 3">
    <name type="scientific">Humitalea rosea</name>
    <dbReference type="NCBI Taxonomy" id="990373"/>
    <lineage>
        <taxon>Bacteria</taxon>
        <taxon>Pseudomonadati</taxon>
        <taxon>Pseudomonadota</taxon>
        <taxon>Alphaproteobacteria</taxon>
        <taxon>Acetobacterales</taxon>
        <taxon>Roseomonadaceae</taxon>
        <taxon>Humitalea</taxon>
    </lineage>
</organism>
<feature type="region of interest" description="Disordered" evidence="1">
    <location>
        <begin position="1"/>
        <end position="27"/>
    </location>
</feature>
<proteinExistence type="predicted"/>